<dbReference type="Pfam" id="PF17851">
    <property type="entry name" value="GH43_C2"/>
    <property type="match status" value="1"/>
</dbReference>
<dbReference type="Proteomes" id="UP000518206">
    <property type="component" value="Unassembled WGS sequence"/>
</dbReference>
<dbReference type="PANTHER" id="PTHR42812">
    <property type="entry name" value="BETA-XYLOSIDASE"/>
    <property type="match status" value="1"/>
</dbReference>
<dbReference type="InterPro" id="IPR051795">
    <property type="entry name" value="Glycosyl_Hydrlase_43"/>
</dbReference>
<dbReference type="SUPFAM" id="SSF75005">
    <property type="entry name" value="Arabinanase/levansucrase/invertase"/>
    <property type="match status" value="1"/>
</dbReference>
<dbReference type="GO" id="GO:0005975">
    <property type="term" value="P:carbohydrate metabolic process"/>
    <property type="evidence" value="ECO:0007669"/>
    <property type="project" value="InterPro"/>
</dbReference>
<dbReference type="RefSeq" id="WP_183298008.1">
    <property type="nucleotide sequence ID" value="NZ_JACHVX010000008.1"/>
</dbReference>
<dbReference type="EMBL" id="JACHVX010000008">
    <property type="protein sequence ID" value="MBB2925279.1"/>
    <property type="molecule type" value="Genomic_DNA"/>
</dbReference>
<dbReference type="InterPro" id="IPR000772">
    <property type="entry name" value="Ricin_B_lectin"/>
</dbReference>
<dbReference type="CDD" id="cd09001">
    <property type="entry name" value="GH43_FsAxh1-like"/>
    <property type="match status" value="1"/>
</dbReference>
<evidence type="ECO:0000313" key="6">
    <source>
        <dbReference type="Proteomes" id="UP000518206"/>
    </source>
</evidence>
<dbReference type="PANTHER" id="PTHR42812:SF15">
    <property type="entry name" value="HYDROLASE, PUTATIVE (AFU_ORTHOLOGUE AFUA_2G00930)-RELATED"/>
    <property type="match status" value="1"/>
</dbReference>
<dbReference type="InterPro" id="IPR035992">
    <property type="entry name" value="Ricin_B-like_lectins"/>
</dbReference>
<dbReference type="PROSITE" id="PS50231">
    <property type="entry name" value="RICIN_B_LECTIN"/>
    <property type="match status" value="1"/>
</dbReference>
<reference evidence="5 6" key="1">
    <citation type="submission" date="2020-08" db="EMBL/GenBank/DDBJ databases">
        <title>The Agave Microbiome: Exploring the role of microbial communities in plant adaptations to desert environments.</title>
        <authorList>
            <person name="Partida-Martinez L.P."/>
        </authorList>
    </citation>
    <scope>NUCLEOTIDE SEQUENCE [LARGE SCALE GENOMIC DNA]</scope>
    <source>
        <strain evidence="5 6">RAS26</strain>
    </source>
</reference>
<keyword evidence="2" id="KW-0378">Hydrolase</keyword>
<protein>
    <submittedName>
        <fullName evidence="5">Beta-xylosidase</fullName>
    </submittedName>
</protein>
<keyword evidence="3" id="KW-0326">Glycosidase</keyword>
<name>A0A7W4UJY9_9CELL</name>
<dbReference type="SMART" id="SM00458">
    <property type="entry name" value="RICIN"/>
    <property type="match status" value="1"/>
</dbReference>
<dbReference type="InterPro" id="IPR023296">
    <property type="entry name" value="Glyco_hydro_beta-prop_sf"/>
</dbReference>
<reference evidence="5 6" key="2">
    <citation type="submission" date="2020-08" db="EMBL/GenBank/DDBJ databases">
        <authorList>
            <person name="Partida-Martinez L."/>
            <person name="Huntemann M."/>
            <person name="Clum A."/>
            <person name="Wang J."/>
            <person name="Palaniappan K."/>
            <person name="Ritter S."/>
            <person name="Chen I.-M."/>
            <person name="Stamatis D."/>
            <person name="Reddy T."/>
            <person name="O'Malley R."/>
            <person name="Daum C."/>
            <person name="Shapiro N."/>
            <person name="Ivanova N."/>
            <person name="Kyrpides N."/>
            <person name="Woyke T."/>
        </authorList>
    </citation>
    <scope>NUCLEOTIDE SEQUENCE [LARGE SCALE GENOMIC DNA]</scope>
    <source>
        <strain evidence="5 6">RAS26</strain>
    </source>
</reference>
<dbReference type="InterPro" id="IPR006710">
    <property type="entry name" value="Glyco_hydro_43"/>
</dbReference>
<dbReference type="Gene3D" id="2.80.10.50">
    <property type="match status" value="3"/>
</dbReference>
<organism evidence="5 6">
    <name type="scientific">Cellulomonas cellasea</name>
    <dbReference type="NCBI Taxonomy" id="43670"/>
    <lineage>
        <taxon>Bacteria</taxon>
        <taxon>Bacillati</taxon>
        <taxon>Actinomycetota</taxon>
        <taxon>Actinomycetes</taxon>
        <taxon>Micrococcales</taxon>
        <taxon>Cellulomonadaceae</taxon>
        <taxon>Cellulomonas</taxon>
    </lineage>
</organism>
<evidence type="ECO:0000259" key="4">
    <source>
        <dbReference type="SMART" id="SM00458"/>
    </source>
</evidence>
<dbReference type="Gene3D" id="2.60.120.200">
    <property type="match status" value="1"/>
</dbReference>
<evidence type="ECO:0000313" key="5">
    <source>
        <dbReference type="EMBL" id="MBB2925279.1"/>
    </source>
</evidence>
<evidence type="ECO:0000256" key="3">
    <source>
        <dbReference type="ARBA" id="ARBA00023295"/>
    </source>
</evidence>
<sequence length="707" mass="76974">MRDDRDQHPSHHRGLAPSRRARARRRWAAFCLAVSTAVVGLAVAVSPPAAAVTVDPTATYVLVNRGSGKALDVFNFATSDGARITQWTRGDGVNQRWQLVSSGDGYYRVRSLHSGKVLDVSGRSLADGGPVVQWTDTNGTNQQWRLQDTTDGYVTLVNRNSGKALEVQGASTADGGNIVQYTSWGGTNQQWLLARVGGTSTPTPTTPPTGTFTNPVVWQDFADGDIIRVGDAYYYSASTMHYSPGAPILRSYNLVDWEYAGHSVPRLDFDDAGYDLTGGRKYVKGIWASTLGYRPSNRTYYWIGCTEFNRTYVYTASAVDGTWTKKARLNQCYYDAGLLVDTDDTMYVAYGNGTISVAQLNADGTAQVRAQQVFQTPASVGTLEGARFYKRGGYYYIWLTRPANGQYVLRSTSPFGPYEMRQVLLDLPGPIPGGGVPHQGGLVQTQAGDWWYMAFTDAYPGGRMPTLAPITWSADGWPAVQKVDGRWGATYPRPVIATTRTVAPMTGRDTFAGPALGHRWEWNHNPDTSRFSVGNGLRLQTATVTNDLYAARNTLTHRIQGPSSTATIELDHAAMADGDRSGLALLRQSSAWIGVVRANGSTRVVMTDGLTMNSSWATTGTGVERASAPLSGSRVWLRATADIRPGSGRRATFSYSTDGTTFVPLGPAFTLNNEWQFFMGYRFGIFNHATRALGGAVTVRSFDLTTP</sequence>
<dbReference type="CDD" id="cd23446">
    <property type="entry name" value="beta-trefoil_Ricin_1_3Gal43A"/>
    <property type="match status" value="1"/>
</dbReference>
<dbReference type="Pfam" id="PF04616">
    <property type="entry name" value="Glyco_hydro_43"/>
    <property type="match status" value="1"/>
</dbReference>
<dbReference type="GO" id="GO:0004553">
    <property type="term" value="F:hydrolase activity, hydrolyzing O-glycosyl compounds"/>
    <property type="evidence" value="ECO:0007669"/>
    <property type="project" value="InterPro"/>
</dbReference>
<accession>A0A7W4UJY9</accession>
<dbReference type="AlphaFoldDB" id="A0A7W4UJY9"/>
<dbReference type="SUPFAM" id="SSF50370">
    <property type="entry name" value="Ricin B-like lectins"/>
    <property type="match status" value="1"/>
</dbReference>
<evidence type="ECO:0000256" key="2">
    <source>
        <dbReference type="ARBA" id="ARBA00022801"/>
    </source>
</evidence>
<proteinExistence type="inferred from homology"/>
<dbReference type="InterPro" id="IPR041542">
    <property type="entry name" value="GH43_C2"/>
</dbReference>
<dbReference type="Pfam" id="PF14200">
    <property type="entry name" value="RicinB_lectin_2"/>
    <property type="match status" value="2"/>
</dbReference>
<dbReference type="SUPFAM" id="SSF49899">
    <property type="entry name" value="Concanavalin A-like lectins/glucanases"/>
    <property type="match status" value="1"/>
</dbReference>
<comment type="similarity">
    <text evidence="1">Belongs to the glycosyl hydrolase 43 family.</text>
</comment>
<dbReference type="InterPro" id="IPR013320">
    <property type="entry name" value="ConA-like_dom_sf"/>
</dbReference>
<evidence type="ECO:0000256" key="1">
    <source>
        <dbReference type="ARBA" id="ARBA00009865"/>
    </source>
</evidence>
<gene>
    <name evidence="5" type="ORF">FHR80_004219</name>
</gene>
<dbReference type="Gene3D" id="2.115.10.20">
    <property type="entry name" value="Glycosyl hydrolase domain, family 43"/>
    <property type="match status" value="1"/>
</dbReference>
<feature type="domain" description="Ricin B lectin" evidence="4">
    <location>
        <begin position="57"/>
        <end position="194"/>
    </location>
</feature>
<comment type="caution">
    <text evidence="5">The sequence shown here is derived from an EMBL/GenBank/DDBJ whole genome shotgun (WGS) entry which is preliminary data.</text>
</comment>